<gene>
    <name evidence="2" type="ORF">SLEP1_g17593</name>
</gene>
<dbReference type="AlphaFoldDB" id="A0AAV5J2B6"/>
<evidence type="ECO:0000313" key="3">
    <source>
        <dbReference type="Proteomes" id="UP001054252"/>
    </source>
</evidence>
<organism evidence="2 3">
    <name type="scientific">Rubroshorea leprosula</name>
    <dbReference type="NCBI Taxonomy" id="152421"/>
    <lineage>
        <taxon>Eukaryota</taxon>
        <taxon>Viridiplantae</taxon>
        <taxon>Streptophyta</taxon>
        <taxon>Embryophyta</taxon>
        <taxon>Tracheophyta</taxon>
        <taxon>Spermatophyta</taxon>
        <taxon>Magnoliopsida</taxon>
        <taxon>eudicotyledons</taxon>
        <taxon>Gunneridae</taxon>
        <taxon>Pentapetalae</taxon>
        <taxon>rosids</taxon>
        <taxon>malvids</taxon>
        <taxon>Malvales</taxon>
        <taxon>Dipterocarpaceae</taxon>
        <taxon>Rubroshorea</taxon>
    </lineage>
</organism>
<reference evidence="2 3" key="1">
    <citation type="journal article" date="2021" name="Commun. Biol.">
        <title>The genome of Shorea leprosula (Dipterocarpaceae) highlights the ecological relevance of drought in aseasonal tropical rainforests.</title>
        <authorList>
            <person name="Ng K.K.S."/>
            <person name="Kobayashi M.J."/>
            <person name="Fawcett J.A."/>
            <person name="Hatakeyama M."/>
            <person name="Paape T."/>
            <person name="Ng C.H."/>
            <person name="Ang C.C."/>
            <person name="Tnah L.H."/>
            <person name="Lee C.T."/>
            <person name="Nishiyama T."/>
            <person name="Sese J."/>
            <person name="O'Brien M.J."/>
            <person name="Copetti D."/>
            <person name="Mohd Noor M.I."/>
            <person name="Ong R.C."/>
            <person name="Putra M."/>
            <person name="Sireger I.Z."/>
            <person name="Indrioko S."/>
            <person name="Kosugi Y."/>
            <person name="Izuno A."/>
            <person name="Isagi Y."/>
            <person name="Lee S.L."/>
            <person name="Shimizu K.K."/>
        </authorList>
    </citation>
    <scope>NUCLEOTIDE SEQUENCE [LARGE SCALE GENOMIC DNA]</scope>
    <source>
        <strain evidence="2">214</strain>
    </source>
</reference>
<comment type="caution">
    <text evidence="2">The sequence shown here is derived from an EMBL/GenBank/DDBJ whole genome shotgun (WGS) entry which is preliminary data.</text>
</comment>
<evidence type="ECO:0000313" key="2">
    <source>
        <dbReference type="EMBL" id="GKV05598.1"/>
    </source>
</evidence>
<proteinExistence type="predicted"/>
<name>A0AAV5J2B6_9ROSI</name>
<protein>
    <submittedName>
        <fullName evidence="2">Uncharacterized protein</fullName>
    </submittedName>
</protein>
<accession>A0AAV5J2B6</accession>
<feature type="region of interest" description="Disordered" evidence="1">
    <location>
        <begin position="22"/>
        <end position="62"/>
    </location>
</feature>
<dbReference type="Proteomes" id="UP001054252">
    <property type="component" value="Unassembled WGS sequence"/>
</dbReference>
<dbReference type="EMBL" id="BPVZ01000024">
    <property type="protein sequence ID" value="GKV05598.1"/>
    <property type="molecule type" value="Genomic_DNA"/>
</dbReference>
<feature type="compositionally biased region" description="Basic and acidic residues" evidence="1">
    <location>
        <begin position="50"/>
        <end position="62"/>
    </location>
</feature>
<sequence>MAKYDPFSDLGIFSQMDGSLRQGMSASPLERSQGPATRINPSTKLPSLQGRDELPTSELGDRELGSRDTLGWSFSFIPEPPLHHRSIEILRSIRSYAQSQRVQKPPFAIAMGIIMCSAILLSLYEPLRKGGVRNLYELRRFRRLLVVKRGLVVRINYPRTLRSHFGPPQRRGDLVILVKNSARSLWKFRRATQATRKPVIVGDLVDDQIVFYEEDLLTGAHYRSEIAIVGLGLATWVELESSD</sequence>
<evidence type="ECO:0000256" key="1">
    <source>
        <dbReference type="SAM" id="MobiDB-lite"/>
    </source>
</evidence>
<keyword evidence="3" id="KW-1185">Reference proteome</keyword>